<accession>A0AAV9SJG4</accession>
<reference evidence="2 3" key="1">
    <citation type="submission" date="2021-06" db="EMBL/GenBank/DDBJ databases">
        <authorList>
            <person name="Palmer J.M."/>
        </authorList>
    </citation>
    <scope>NUCLEOTIDE SEQUENCE [LARGE SCALE GENOMIC DNA]</scope>
    <source>
        <strain evidence="2 3">MEX-2019</strain>
        <tissue evidence="2">Muscle</tissue>
    </source>
</reference>
<dbReference type="AlphaFoldDB" id="A0AAV9SJG4"/>
<keyword evidence="3" id="KW-1185">Reference proteome</keyword>
<evidence type="ECO:0000313" key="2">
    <source>
        <dbReference type="EMBL" id="KAK5620949.1"/>
    </source>
</evidence>
<proteinExistence type="predicted"/>
<evidence type="ECO:0000313" key="3">
    <source>
        <dbReference type="Proteomes" id="UP001311232"/>
    </source>
</evidence>
<feature type="compositionally biased region" description="Low complexity" evidence="1">
    <location>
        <begin position="24"/>
        <end position="49"/>
    </location>
</feature>
<comment type="caution">
    <text evidence="2">The sequence shown here is derived from an EMBL/GenBank/DDBJ whole genome shotgun (WGS) entry which is preliminary data.</text>
</comment>
<protein>
    <submittedName>
        <fullName evidence="2">Uncharacterized protein</fullName>
    </submittedName>
</protein>
<gene>
    <name evidence="2" type="ORF">CRENBAI_016465</name>
</gene>
<evidence type="ECO:0000256" key="1">
    <source>
        <dbReference type="SAM" id="MobiDB-lite"/>
    </source>
</evidence>
<name>A0AAV9SJG4_9TELE</name>
<organism evidence="2 3">
    <name type="scientific">Crenichthys baileyi</name>
    <name type="common">White River springfish</name>
    <dbReference type="NCBI Taxonomy" id="28760"/>
    <lineage>
        <taxon>Eukaryota</taxon>
        <taxon>Metazoa</taxon>
        <taxon>Chordata</taxon>
        <taxon>Craniata</taxon>
        <taxon>Vertebrata</taxon>
        <taxon>Euteleostomi</taxon>
        <taxon>Actinopterygii</taxon>
        <taxon>Neopterygii</taxon>
        <taxon>Teleostei</taxon>
        <taxon>Neoteleostei</taxon>
        <taxon>Acanthomorphata</taxon>
        <taxon>Ovalentaria</taxon>
        <taxon>Atherinomorphae</taxon>
        <taxon>Cyprinodontiformes</taxon>
        <taxon>Goodeidae</taxon>
        <taxon>Crenichthys</taxon>
    </lineage>
</organism>
<dbReference type="Proteomes" id="UP001311232">
    <property type="component" value="Unassembled WGS sequence"/>
</dbReference>
<feature type="region of interest" description="Disordered" evidence="1">
    <location>
        <begin position="24"/>
        <end position="88"/>
    </location>
</feature>
<sequence>MGGVAASLADRAVADDDAGLLAATLPPAGRETTAPDVSAAAVGDSSSPGETQEGAPRRRFLRRQEDDGLVAGTEAGGERRSCGRGTEQPSLALGRFTLHLFQQQWRRQNLQIRRVVRPGLPDVF</sequence>
<dbReference type="EMBL" id="JAHHUM010000326">
    <property type="protein sequence ID" value="KAK5620949.1"/>
    <property type="molecule type" value="Genomic_DNA"/>
</dbReference>